<reference evidence="1" key="1">
    <citation type="journal article" date="2020" name="Stud. Mycol.">
        <title>101 Dothideomycetes genomes: a test case for predicting lifestyles and emergence of pathogens.</title>
        <authorList>
            <person name="Haridas S."/>
            <person name="Albert R."/>
            <person name="Binder M."/>
            <person name="Bloem J."/>
            <person name="Labutti K."/>
            <person name="Salamov A."/>
            <person name="Andreopoulos B."/>
            <person name="Baker S."/>
            <person name="Barry K."/>
            <person name="Bills G."/>
            <person name="Bluhm B."/>
            <person name="Cannon C."/>
            <person name="Castanera R."/>
            <person name="Culley D."/>
            <person name="Daum C."/>
            <person name="Ezra D."/>
            <person name="Gonzalez J."/>
            <person name="Henrissat B."/>
            <person name="Kuo A."/>
            <person name="Liang C."/>
            <person name="Lipzen A."/>
            <person name="Lutzoni F."/>
            <person name="Magnuson J."/>
            <person name="Mondo S."/>
            <person name="Nolan M."/>
            <person name="Ohm R."/>
            <person name="Pangilinan J."/>
            <person name="Park H.-J."/>
            <person name="Ramirez L."/>
            <person name="Alfaro M."/>
            <person name="Sun H."/>
            <person name="Tritt A."/>
            <person name="Yoshinaga Y."/>
            <person name="Zwiers L.-H."/>
            <person name="Turgeon B."/>
            <person name="Goodwin S."/>
            <person name="Spatafora J."/>
            <person name="Crous P."/>
            <person name="Grigoriev I."/>
        </authorList>
    </citation>
    <scope>NUCLEOTIDE SEQUENCE</scope>
    <source>
        <strain evidence="1">ATCC 200398</strain>
    </source>
</reference>
<dbReference type="EMBL" id="MU003528">
    <property type="protein sequence ID" value="KAF2465752.1"/>
    <property type="molecule type" value="Genomic_DNA"/>
</dbReference>
<keyword evidence="2" id="KW-1185">Reference proteome</keyword>
<proteinExistence type="predicted"/>
<accession>A0ACB6QFT1</accession>
<organism evidence="1 2">
    <name type="scientific">Lindgomyces ingoldianus</name>
    <dbReference type="NCBI Taxonomy" id="673940"/>
    <lineage>
        <taxon>Eukaryota</taxon>
        <taxon>Fungi</taxon>
        <taxon>Dikarya</taxon>
        <taxon>Ascomycota</taxon>
        <taxon>Pezizomycotina</taxon>
        <taxon>Dothideomycetes</taxon>
        <taxon>Pleosporomycetidae</taxon>
        <taxon>Pleosporales</taxon>
        <taxon>Lindgomycetaceae</taxon>
        <taxon>Lindgomyces</taxon>
    </lineage>
</organism>
<protein>
    <submittedName>
        <fullName evidence="1">Uncharacterized protein</fullName>
    </submittedName>
</protein>
<evidence type="ECO:0000313" key="2">
    <source>
        <dbReference type="Proteomes" id="UP000799755"/>
    </source>
</evidence>
<evidence type="ECO:0000313" key="1">
    <source>
        <dbReference type="EMBL" id="KAF2465752.1"/>
    </source>
</evidence>
<sequence>MPPINQLNPLIPSEFVTPQGYGRSGSASLPACSSKAFVHFSLVPLSPQIGMCNQPNDRWPNQSEVLQGDPQDEDNRPVTRKPGYIQSVTPSASDNNDGGDSTSNLPGSSSADLISSSSIDSFSKSRRSQRTQRAYPSISVNTTSNIEMEVGDSPRKWVYWSVDSTKTRLHEICVEAQTGAKRGREFINELLESYRRLRGIRSWLSLTDCATSTEVQALTILQFIRLLDEKDLVKCGPEKVNLDEIRRTLEYDISTGSIPDEDLHLAWVETTLAHYILHHHKHITDDNINDIISGLPKKTKICVGKKARSVGYGIHGVYGLSLTKFFYLLAVSTGIGLSFFVYWLVKHPGDIQNASVPYFMLMTAVGGFIALPDLYIEDQVRPGGGINVKWEGDQTAQAIQVSWLASELEQAPDNRMYICGALTHTHVRLRFRRGSAQPQAELLMGLSKLHEKSLITGLASIFVR</sequence>
<name>A0ACB6QFT1_9PLEO</name>
<comment type="caution">
    <text evidence="1">The sequence shown here is derived from an EMBL/GenBank/DDBJ whole genome shotgun (WGS) entry which is preliminary data.</text>
</comment>
<dbReference type="Proteomes" id="UP000799755">
    <property type="component" value="Unassembled WGS sequence"/>
</dbReference>
<gene>
    <name evidence="1" type="ORF">BDR25DRAFT_360279</name>
</gene>